<evidence type="ECO:0000256" key="1">
    <source>
        <dbReference type="SAM" id="MobiDB-lite"/>
    </source>
</evidence>
<feature type="region of interest" description="Disordered" evidence="1">
    <location>
        <begin position="1"/>
        <end position="21"/>
    </location>
</feature>
<evidence type="ECO:0000313" key="4">
    <source>
        <dbReference type="Proteomes" id="UP000799424"/>
    </source>
</evidence>
<accession>A0A6A7AK63</accession>
<dbReference type="InterPro" id="IPR052895">
    <property type="entry name" value="HetReg/Transcr_Mod"/>
</dbReference>
<gene>
    <name evidence="3" type="ORF">CC86DRAFT_450908</name>
</gene>
<dbReference type="PANTHER" id="PTHR24148">
    <property type="entry name" value="ANKYRIN REPEAT DOMAIN-CONTAINING PROTEIN 39 HOMOLOG-RELATED"/>
    <property type="match status" value="1"/>
</dbReference>
<dbReference type="AlphaFoldDB" id="A0A6A7AK63"/>
<dbReference type="OrthoDB" id="194358at2759"/>
<keyword evidence="4" id="KW-1185">Reference proteome</keyword>
<feature type="compositionally biased region" description="Basic residues" evidence="1">
    <location>
        <begin position="1"/>
        <end position="12"/>
    </location>
</feature>
<evidence type="ECO:0000313" key="3">
    <source>
        <dbReference type="EMBL" id="KAF2833107.1"/>
    </source>
</evidence>
<dbReference type="EMBL" id="MU006216">
    <property type="protein sequence ID" value="KAF2833107.1"/>
    <property type="molecule type" value="Genomic_DNA"/>
</dbReference>
<dbReference type="InterPro" id="IPR010730">
    <property type="entry name" value="HET"/>
</dbReference>
<dbReference type="Proteomes" id="UP000799424">
    <property type="component" value="Unassembled WGS sequence"/>
</dbReference>
<feature type="domain" description="Heterokaryon incompatibility" evidence="2">
    <location>
        <begin position="62"/>
        <end position="159"/>
    </location>
</feature>
<reference evidence="3" key="1">
    <citation type="journal article" date="2020" name="Stud. Mycol.">
        <title>101 Dothideomycetes genomes: a test case for predicting lifestyles and emergence of pathogens.</title>
        <authorList>
            <person name="Haridas S."/>
            <person name="Albert R."/>
            <person name="Binder M."/>
            <person name="Bloem J."/>
            <person name="Labutti K."/>
            <person name="Salamov A."/>
            <person name="Andreopoulos B."/>
            <person name="Baker S."/>
            <person name="Barry K."/>
            <person name="Bills G."/>
            <person name="Bluhm B."/>
            <person name="Cannon C."/>
            <person name="Castanera R."/>
            <person name="Culley D."/>
            <person name="Daum C."/>
            <person name="Ezra D."/>
            <person name="Gonzalez J."/>
            <person name="Henrissat B."/>
            <person name="Kuo A."/>
            <person name="Liang C."/>
            <person name="Lipzen A."/>
            <person name="Lutzoni F."/>
            <person name="Magnuson J."/>
            <person name="Mondo S."/>
            <person name="Nolan M."/>
            <person name="Ohm R."/>
            <person name="Pangilinan J."/>
            <person name="Park H.-J."/>
            <person name="Ramirez L."/>
            <person name="Alfaro M."/>
            <person name="Sun H."/>
            <person name="Tritt A."/>
            <person name="Yoshinaga Y."/>
            <person name="Zwiers L.-H."/>
            <person name="Turgeon B."/>
            <person name="Goodwin S."/>
            <person name="Spatafora J."/>
            <person name="Crous P."/>
            <person name="Grigoriev I."/>
        </authorList>
    </citation>
    <scope>NUCLEOTIDE SEQUENCE</scope>
    <source>
        <strain evidence="3">CBS 113818</strain>
    </source>
</reference>
<proteinExistence type="predicted"/>
<sequence>MEPKTRVTHLRSRPMPAASTSKDPFTYKYRPLIKLHRPSSLSSDESPSCQLFAVDAEKAPPFIAVSYTWGRSPSNRLIFLNGEWFWVKENLYNFLWYFRHNRVNTAHIYLWIDQICIDQSNAQECSRQVGFMSQIFKKASYVVTWLGYDIDKMAAVERFLQTRSFHQLRCLPIDQYFERLWVVQEMLLAREVQFLCRHAWIPFRDLYLCARSSEVPTAYLLWDCLSTKSRRSLSGCIDSYSSFQCQDTRDKIYGLLGLVSDHTPPVDYTKVEEEVYVDTLEALFEEISGRGSAIYQRNLLTCTRVALALANNLNFAQHKIQELPRFFSYIKTKEPYELWYIQVLKFLSYGDKKYGQKYKNEDIDEFKRLQTSEADRVLPSGELSDNRMPQKIGTKDLEDDFKSPVKVIPVKGHVKGA</sequence>
<evidence type="ECO:0000259" key="2">
    <source>
        <dbReference type="Pfam" id="PF06985"/>
    </source>
</evidence>
<dbReference type="Pfam" id="PF06985">
    <property type="entry name" value="HET"/>
    <property type="match status" value="1"/>
</dbReference>
<protein>
    <recommendedName>
        <fullName evidence="2">Heterokaryon incompatibility domain-containing protein</fullName>
    </recommendedName>
</protein>
<organism evidence="3 4">
    <name type="scientific">Ophiobolus disseminans</name>
    <dbReference type="NCBI Taxonomy" id="1469910"/>
    <lineage>
        <taxon>Eukaryota</taxon>
        <taxon>Fungi</taxon>
        <taxon>Dikarya</taxon>
        <taxon>Ascomycota</taxon>
        <taxon>Pezizomycotina</taxon>
        <taxon>Dothideomycetes</taxon>
        <taxon>Pleosporomycetidae</taxon>
        <taxon>Pleosporales</taxon>
        <taxon>Pleosporineae</taxon>
        <taxon>Phaeosphaeriaceae</taxon>
        <taxon>Ophiobolus</taxon>
    </lineage>
</organism>
<dbReference type="PANTHER" id="PTHR24148:SF73">
    <property type="entry name" value="HET DOMAIN PROTEIN (AFU_ORTHOLOGUE AFUA_8G01020)"/>
    <property type="match status" value="1"/>
</dbReference>
<name>A0A6A7AK63_9PLEO</name>